<evidence type="ECO:0000313" key="2">
    <source>
        <dbReference type="EMBL" id="PIY90904.1"/>
    </source>
</evidence>
<dbReference type="GO" id="GO:0003677">
    <property type="term" value="F:DNA binding"/>
    <property type="evidence" value="ECO:0007669"/>
    <property type="project" value="InterPro"/>
</dbReference>
<comment type="caution">
    <text evidence="2">The sequence shown here is derived from an EMBL/GenBank/DDBJ whole genome shotgun (WGS) entry which is preliminary data.</text>
</comment>
<dbReference type="InterPro" id="IPR010996">
    <property type="entry name" value="HHH_MUS81"/>
</dbReference>
<reference evidence="3" key="1">
    <citation type="submission" date="2017-09" db="EMBL/GenBank/DDBJ databases">
        <title>Depth-based differentiation of microbial function through sediment-hosted aquifers and enrichment of novel symbionts in the deep terrestrial subsurface.</title>
        <authorList>
            <person name="Probst A.J."/>
            <person name="Ladd B."/>
            <person name="Jarett J.K."/>
            <person name="Geller-Mcgrath D.E."/>
            <person name="Sieber C.M.K."/>
            <person name="Emerson J.B."/>
            <person name="Anantharaman K."/>
            <person name="Thomas B.C."/>
            <person name="Malmstrom R."/>
            <person name="Stieglmeier M."/>
            <person name="Klingl A."/>
            <person name="Woyke T."/>
            <person name="Ryan C.M."/>
            <person name="Banfield J.F."/>
        </authorList>
    </citation>
    <scope>NUCLEOTIDE SEQUENCE [LARGE SCALE GENOMIC DNA]</scope>
</reference>
<dbReference type="SUPFAM" id="SSF47802">
    <property type="entry name" value="DNA polymerase beta, N-terminal domain-like"/>
    <property type="match status" value="1"/>
</dbReference>
<dbReference type="Pfam" id="PF14716">
    <property type="entry name" value="HHH_8"/>
    <property type="match status" value="1"/>
</dbReference>
<dbReference type="EMBL" id="PFLX01000025">
    <property type="protein sequence ID" value="PIY90904.1"/>
    <property type="molecule type" value="Genomic_DNA"/>
</dbReference>
<dbReference type="GO" id="GO:0003887">
    <property type="term" value="F:DNA-directed DNA polymerase activity"/>
    <property type="evidence" value="ECO:0007669"/>
    <property type="project" value="InterPro"/>
</dbReference>
<dbReference type="PANTHER" id="PTHR11276">
    <property type="entry name" value="DNA POLYMERASE TYPE-X FAMILY MEMBER"/>
    <property type="match status" value="1"/>
</dbReference>
<name>A0A2M7R7X7_9BACT</name>
<dbReference type="PANTHER" id="PTHR11276:SF28">
    <property type="entry name" value="DNA POLYMERASE LAMBDA"/>
    <property type="match status" value="1"/>
</dbReference>
<protein>
    <recommendedName>
        <fullName evidence="1">Crossover junction endonuclease MUS81-like HHH domain-containing protein</fullName>
    </recommendedName>
</protein>
<feature type="domain" description="Crossover junction endonuclease MUS81-like HHH" evidence="1">
    <location>
        <begin position="1"/>
        <end position="77"/>
    </location>
</feature>
<accession>A0A2M7R7X7</accession>
<dbReference type="Gene3D" id="1.10.150.110">
    <property type="entry name" value="DNA polymerase beta, N-terminal domain-like"/>
    <property type="match status" value="1"/>
</dbReference>
<proteinExistence type="predicted"/>
<gene>
    <name evidence="2" type="ORF">COY72_00990</name>
</gene>
<evidence type="ECO:0000259" key="1">
    <source>
        <dbReference type="Pfam" id="PF14716"/>
    </source>
</evidence>
<dbReference type="InterPro" id="IPR022312">
    <property type="entry name" value="DNA_pol_X"/>
</dbReference>
<dbReference type="Proteomes" id="UP000230055">
    <property type="component" value="Unassembled WGS sequence"/>
</dbReference>
<evidence type="ECO:0000313" key="3">
    <source>
        <dbReference type="Proteomes" id="UP000230055"/>
    </source>
</evidence>
<dbReference type="InterPro" id="IPR027421">
    <property type="entry name" value="DNA_pol_lamdba_lyase_dom_sf"/>
</dbReference>
<dbReference type="AlphaFoldDB" id="A0A2M7R7X7"/>
<dbReference type="GO" id="GO:0006281">
    <property type="term" value="P:DNA repair"/>
    <property type="evidence" value="ECO:0007669"/>
    <property type="project" value="InterPro"/>
</dbReference>
<sequence length="222" mass="25794">MTNQEIAKILREIAEMLEINSVAFKPRAYRKAADGIENSKEDLLTLYKKGGLKAIDGIPGVGKSIAKKIEEYLKKGKIKYYEELKEKTAIRSIVTHYFKTKGLSLQELKKNAKKEKIIYSRFTKPAKQLLELTGSVEKAKEAISKVAEWAKSRDLDYAIETVFKKWLELDRLKPKEIVKKPYYKGNPMVWSETKRKWYVISPDGEWLEFAGKESDIEWRIKK</sequence>
<organism evidence="2 3">
    <name type="scientific">Candidatus Nealsonbacteria bacterium CG_4_10_14_0_8_um_filter_35_10</name>
    <dbReference type="NCBI Taxonomy" id="1974683"/>
    <lineage>
        <taxon>Bacteria</taxon>
        <taxon>Candidatus Nealsoniibacteriota</taxon>
    </lineage>
</organism>